<feature type="chain" id="PRO_5046278278" description="DUF4232 domain-containing protein" evidence="2">
    <location>
        <begin position="25"/>
        <end position="224"/>
    </location>
</feature>
<evidence type="ECO:0008006" key="5">
    <source>
        <dbReference type="Google" id="ProtNLM"/>
    </source>
</evidence>
<evidence type="ECO:0000256" key="1">
    <source>
        <dbReference type="SAM" id="MobiDB-lite"/>
    </source>
</evidence>
<dbReference type="PROSITE" id="PS51257">
    <property type="entry name" value="PROKAR_LIPOPROTEIN"/>
    <property type="match status" value="1"/>
</dbReference>
<proteinExistence type="predicted"/>
<dbReference type="Proteomes" id="UP001550853">
    <property type="component" value="Unassembled WGS sequence"/>
</dbReference>
<keyword evidence="4" id="KW-1185">Reference proteome</keyword>
<comment type="caution">
    <text evidence="3">The sequence shown here is derived from an EMBL/GenBank/DDBJ whole genome shotgun (WGS) entry which is preliminary data.</text>
</comment>
<evidence type="ECO:0000313" key="3">
    <source>
        <dbReference type="EMBL" id="MEU3710372.1"/>
    </source>
</evidence>
<feature type="signal peptide" evidence="2">
    <location>
        <begin position="1"/>
        <end position="24"/>
    </location>
</feature>
<feature type="region of interest" description="Disordered" evidence="1">
    <location>
        <begin position="27"/>
        <end position="55"/>
    </location>
</feature>
<gene>
    <name evidence="3" type="ORF">AB0E61_09740</name>
</gene>
<keyword evidence="2" id="KW-0732">Signal</keyword>
<protein>
    <recommendedName>
        <fullName evidence="5">DUF4232 domain-containing protein</fullName>
    </recommendedName>
</protein>
<dbReference type="RefSeq" id="WP_051739825.1">
    <property type="nucleotide sequence ID" value="NZ_JBEZVI010000006.1"/>
</dbReference>
<reference evidence="3 4" key="1">
    <citation type="submission" date="2024-06" db="EMBL/GenBank/DDBJ databases">
        <title>The Natural Products Discovery Center: Release of the First 8490 Sequenced Strains for Exploring Actinobacteria Biosynthetic Diversity.</title>
        <authorList>
            <person name="Kalkreuter E."/>
            <person name="Kautsar S.A."/>
            <person name="Yang D."/>
            <person name="Bader C.D."/>
            <person name="Teijaro C.N."/>
            <person name="Fluegel L."/>
            <person name="Davis C.M."/>
            <person name="Simpson J.R."/>
            <person name="Lauterbach L."/>
            <person name="Steele A.D."/>
            <person name="Gui C."/>
            <person name="Meng S."/>
            <person name="Li G."/>
            <person name="Viehrig K."/>
            <person name="Ye F."/>
            <person name="Su P."/>
            <person name="Kiefer A.F."/>
            <person name="Nichols A."/>
            <person name="Cepeda A.J."/>
            <person name="Yan W."/>
            <person name="Fan B."/>
            <person name="Jiang Y."/>
            <person name="Adhikari A."/>
            <person name="Zheng C.-J."/>
            <person name="Schuster L."/>
            <person name="Cowan T.M."/>
            <person name="Smanski M.J."/>
            <person name="Chevrette M.G."/>
            <person name="De Carvalho L.P.S."/>
            <person name="Shen B."/>
        </authorList>
    </citation>
    <scope>NUCLEOTIDE SEQUENCE [LARGE SCALE GENOMIC DNA]</scope>
    <source>
        <strain evidence="3 4">NPDC033039</strain>
    </source>
</reference>
<sequence length="224" mass="23736">MTARRRSVAAATLATALCGTLALTGCTHSTSSKSRRHSSSSSYSSVSKDRKKNKKKHRFIGAGAAGVGAGAAAHRARPTQCVAGPTKIKATSETDPSVLVLTYHNPLGRPCILHGAPQIFVNDSTTPLGFLEGDPKDDFIGRQVTVRPRSDAYALIPTTTPATKGTRPLGKLTVSLTDSRGVKRGGGAYLSFSQYQPRYATQQAKVGHWYSSLPEARIKAGVSR</sequence>
<name>A0ABV2YX91_9ACTN</name>
<evidence type="ECO:0000256" key="2">
    <source>
        <dbReference type="SAM" id="SignalP"/>
    </source>
</evidence>
<organism evidence="3 4">
    <name type="scientific">Streptomyces catenulae</name>
    <dbReference type="NCBI Taxonomy" id="66875"/>
    <lineage>
        <taxon>Bacteria</taxon>
        <taxon>Bacillati</taxon>
        <taxon>Actinomycetota</taxon>
        <taxon>Actinomycetes</taxon>
        <taxon>Kitasatosporales</taxon>
        <taxon>Streptomycetaceae</taxon>
        <taxon>Streptomyces</taxon>
    </lineage>
</organism>
<evidence type="ECO:0000313" key="4">
    <source>
        <dbReference type="Proteomes" id="UP001550853"/>
    </source>
</evidence>
<accession>A0ABV2YX91</accession>
<dbReference type="EMBL" id="JBEZVI010000006">
    <property type="protein sequence ID" value="MEU3710372.1"/>
    <property type="molecule type" value="Genomic_DNA"/>
</dbReference>